<proteinExistence type="predicted"/>
<dbReference type="Gene3D" id="2.40.50.100">
    <property type="match status" value="1"/>
</dbReference>
<keyword evidence="6" id="KW-1185">Reference proteome</keyword>
<keyword evidence="2" id="KW-0472">Membrane</keyword>
<reference evidence="5 6" key="1">
    <citation type="submission" date="2019-07" db="EMBL/GenBank/DDBJ databases">
        <title>Whole genome shotgun sequence of Skermanella aerolata NBRC 106429.</title>
        <authorList>
            <person name="Hosoyama A."/>
            <person name="Uohara A."/>
            <person name="Ohji S."/>
            <person name="Ichikawa N."/>
        </authorList>
    </citation>
    <scope>NUCLEOTIDE SEQUENCE [LARGE SCALE GENOMIC DNA]</scope>
    <source>
        <strain evidence="5 6">NBRC 106429</strain>
    </source>
</reference>
<evidence type="ECO:0000256" key="1">
    <source>
        <dbReference type="SAM" id="MobiDB-lite"/>
    </source>
</evidence>
<dbReference type="AlphaFoldDB" id="A0A512DKQ2"/>
<sequence>MTKVSTVQQLPVTPADSSSPEAAPEPPVPKEPAAQANPLRRTAMIVIGSALLLFGVSVFMERRTPSTSQSVVQAYIVRMAPEVSGRVIEVGVVDNAVVAAGDVLFRIEPDPYIIAVREAEARLARIGQTIGASTAAVDSAQARLVEVTANRNNVRDQAQRAVELVKRGVYARAREDEAIASLQAADATVVRAEADLAKAKQELGPAGENNPDLQEALAALERARLNLARTTVSAPSAGVVTNLQVAVGEAVAAGEAVMTFIDSGTVWIAAAFKENSLQFVSPGDQAQVVLDSLPGQVFPAHVESVGWGVSGESVDPTTGLPTIRNQSGWVREAQRFPVRLIFEGGYPAGVRYGSQANVVIYTGESNPVMNALGAFWIRIVSMLTYVN</sequence>
<feature type="region of interest" description="Disordered" evidence="1">
    <location>
        <begin position="1"/>
        <end position="35"/>
    </location>
</feature>
<dbReference type="PANTHER" id="PTHR30367">
    <property type="entry name" value="P-HYDROXYBENZOIC ACID EFFLUX PUMP SUBUNIT AAEA-RELATED"/>
    <property type="match status" value="1"/>
</dbReference>
<feature type="domain" description="Multidrug resistance protein MdtA-like barrel-sandwich hybrid" evidence="3">
    <location>
        <begin position="77"/>
        <end position="258"/>
    </location>
</feature>
<name>A0A512DKQ2_9PROT</name>
<evidence type="ECO:0000313" key="5">
    <source>
        <dbReference type="EMBL" id="GEO37025.1"/>
    </source>
</evidence>
<dbReference type="PANTHER" id="PTHR30367:SF1">
    <property type="entry name" value="MULTIDRUG RESISTANCE PROTEIN MDTN"/>
    <property type="match status" value="1"/>
</dbReference>
<comment type="caution">
    <text evidence="5">The sequence shown here is derived from an EMBL/GenBank/DDBJ whole genome shotgun (WGS) entry which is preliminary data.</text>
</comment>
<evidence type="ECO:0000259" key="4">
    <source>
        <dbReference type="Pfam" id="PF25963"/>
    </source>
</evidence>
<evidence type="ECO:0000259" key="3">
    <source>
        <dbReference type="Pfam" id="PF25917"/>
    </source>
</evidence>
<dbReference type="SUPFAM" id="SSF111369">
    <property type="entry name" value="HlyD-like secretion proteins"/>
    <property type="match status" value="1"/>
</dbReference>
<feature type="domain" description="p-hydroxybenzoic acid efflux pump subunit AaeA-like beta-barrel" evidence="4">
    <location>
        <begin position="266"/>
        <end position="343"/>
    </location>
</feature>
<evidence type="ECO:0000256" key="2">
    <source>
        <dbReference type="SAM" id="Phobius"/>
    </source>
</evidence>
<dbReference type="Gene3D" id="1.10.287.470">
    <property type="entry name" value="Helix hairpin bin"/>
    <property type="match status" value="1"/>
</dbReference>
<dbReference type="InterPro" id="IPR058625">
    <property type="entry name" value="MdtA-like_BSH"/>
</dbReference>
<dbReference type="Pfam" id="PF25917">
    <property type="entry name" value="BSH_RND"/>
    <property type="match status" value="1"/>
</dbReference>
<dbReference type="InterPro" id="IPR050393">
    <property type="entry name" value="MFP_Efflux_Pump"/>
</dbReference>
<evidence type="ECO:0000313" key="6">
    <source>
        <dbReference type="Proteomes" id="UP000321523"/>
    </source>
</evidence>
<dbReference type="Gene3D" id="2.40.30.170">
    <property type="match status" value="1"/>
</dbReference>
<gene>
    <name evidence="5" type="ORF">SAE02_11730</name>
</gene>
<dbReference type="Pfam" id="PF25963">
    <property type="entry name" value="Beta-barrel_AAEA"/>
    <property type="match status" value="1"/>
</dbReference>
<feature type="transmembrane region" description="Helical" evidence="2">
    <location>
        <begin position="42"/>
        <end position="60"/>
    </location>
</feature>
<dbReference type="RefSeq" id="WP_084720452.1">
    <property type="nucleotide sequence ID" value="NZ_BJYZ01000003.1"/>
</dbReference>
<dbReference type="Proteomes" id="UP000321523">
    <property type="component" value="Unassembled WGS sequence"/>
</dbReference>
<organism evidence="5 6">
    <name type="scientific">Skermanella aerolata</name>
    <dbReference type="NCBI Taxonomy" id="393310"/>
    <lineage>
        <taxon>Bacteria</taxon>
        <taxon>Pseudomonadati</taxon>
        <taxon>Pseudomonadota</taxon>
        <taxon>Alphaproteobacteria</taxon>
        <taxon>Rhodospirillales</taxon>
        <taxon>Azospirillaceae</taxon>
        <taxon>Skermanella</taxon>
    </lineage>
</organism>
<dbReference type="InterPro" id="IPR058634">
    <property type="entry name" value="AaeA-lik-b-barrel"/>
</dbReference>
<dbReference type="EMBL" id="BJYZ01000003">
    <property type="protein sequence ID" value="GEO37025.1"/>
    <property type="molecule type" value="Genomic_DNA"/>
</dbReference>
<accession>A0A512DKQ2</accession>
<keyword evidence="2" id="KW-1133">Transmembrane helix</keyword>
<feature type="compositionally biased region" description="Polar residues" evidence="1">
    <location>
        <begin position="1"/>
        <end position="11"/>
    </location>
</feature>
<protein>
    <submittedName>
        <fullName evidence="5">Transporter</fullName>
    </submittedName>
</protein>
<keyword evidence="2" id="KW-0812">Transmembrane</keyword>